<dbReference type="InParanoid" id="E9G0W5"/>
<organism evidence="3 4">
    <name type="scientific">Daphnia pulex</name>
    <name type="common">Water flea</name>
    <dbReference type="NCBI Taxonomy" id="6669"/>
    <lineage>
        <taxon>Eukaryota</taxon>
        <taxon>Metazoa</taxon>
        <taxon>Ecdysozoa</taxon>
        <taxon>Arthropoda</taxon>
        <taxon>Crustacea</taxon>
        <taxon>Branchiopoda</taxon>
        <taxon>Diplostraca</taxon>
        <taxon>Cladocera</taxon>
        <taxon>Anomopoda</taxon>
        <taxon>Daphniidae</taxon>
        <taxon>Daphnia</taxon>
    </lineage>
</organism>
<dbReference type="AlphaFoldDB" id="E9G0W5"/>
<dbReference type="EMBL" id="GL732528">
    <property type="protein sequence ID" value="EFX86978.1"/>
    <property type="molecule type" value="Genomic_DNA"/>
</dbReference>
<dbReference type="OrthoDB" id="6361458at2759"/>
<evidence type="ECO:0000256" key="1">
    <source>
        <dbReference type="SAM" id="MobiDB-lite"/>
    </source>
</evidence>
<evidence type="ECO:0000313" key="3">
    <source>
        <dbReference type="EMBL" id="EFX86978.1"/>
    </source>
</evidence>
<accession>E9G0W5</accession>
<dbReference type="Proteomes" id="UP000000305">
    <property type="component" value="Unassembled WGS sequence"/>
</dbReference>
<keyword evidence="2" id="KW-0732">Signal</keyword>
<keyword evidence="4" id="KW-1185">Reference proteome</keyword>
<proteinExistence type="predicted"/>
<reference evidence="3 4" key="1">
    <citation type="journal article" date="2011" name="Science">
        <title>The ecoresponsive genome of Daphnia pulex.</title>
        <authorList>
            <person name="Colbourne J.K."/>
            <person name="Pfrender M.E."/>
            <person name="Gilbert D."/>
            <person name="Thomas W.K."/>
            <person name="Tucker A."/>
            <person name="Oakley T.H."/>
            <person name="Tokishita S."/>
            <person name="Aerts A."/>
            <person name="Arnold G.J."/>
            <person name="Basu M.K."/>
            <person name="Bauer D.J."/>
            <person name="Caceres C.E."/>
            <person name="Carmel L."/>
            <person name="Casola C."/>
            <person name="Choi J.H."/>
            <person name="Detter J.C."/>
            <person name="Dong Q."/>
            <person name="Dusheyko S."/>
            <person name="Eads B.D."/>
            <person name="Frohlich T."/>
            <person name="Geiler-Samerotte K.A."/>
            <person name="Gerlach D."/>
            <person name="Hatcher P."/>
            <person name="Jogdeo S."/>
            <person name="Krijgsveld J."/>
            <person name="Kriventseva E.V."/>
            <person name="Kultz D."/>
            <person name="Laforsch C."/>
            <person name="Lindquist E."/>
            <person name="Lopez J."/>
            <person name="Manak J.R."/>
            <person name="Muller J."/>
            <person name="Pangilinan J."/>
            <person name="Patwardhan R.P."/>
            <person name="Pitluck S."/>
            <person name="Pritham E.J."/>
            <person name="Rechtsteiner A."/>
            <person name="Rho M."/>
            <person name="Rogozin I.B."/>
            <person name="Sakarya O."/>
            <person name="Salamov A."/>
            <person name="Schaack S."/>
            <person name="Shapiro H."/>
            <person name="Shiga Y."/>
            <person name="Skalitzky C."/>
            <person name="Smith Z."/>
            <person name="Souvorov A."/>
            <person name="Sung W."/>
            <person name="Tang Z."/>
            <person name="Tsuchiya D."/>
            <person name="Tu H."/>
            <person name="Vos H."/>
            <person name="Wang M."/>
            <person name="Wolf Y.I."/>
            <person name="Yamagata H."/>
            <person name="Yamada T."/>
            <person name="Ye Y."/>
            <person name="Shaw J.R."/>
            <person name="Andrews J."/>
            <person name="Crease T.J."/>
            <person name="Tang H."/>
            <person name="Lucas S.M."/>
            <person name="Robertson H.M."/>
            <person name="Bork P."/>
            <person name="Koonin E.V."/>
            <person name="Zdobnov E.M."/>
            <person name="Grigoriev I.V."/>
            <person name="Lynch M."/>
            <person name="Boore J.L."/>
        </authorList>
    </citation>
    <scope>NUCLEOTIDE SEQUENCE [LARGE SCALE GENOMIC DNA]</scope>
</reference>
<dbReference type="KEGG" id="dpx:DAPPUDRAFT_97176"/>
<feature type="signal peptide" evidence="2">
    <location>
        <begin position="1"/>
        <end position="27"/>
    </location>
</feature>
<gene>
    <name evidence="3" type="ORF">DAPPUDRAFT_97176</name>
</gene>
<feature type="chain" id="PRO_5003239929" evidence="2">
    <location>
        <begin position="28"/>
        <end position="716"/>
    </location>
</feature>
<dbReference type="HOGENOM" id="CLU_387463_0_0_1"/>
<feature type="compositionally biased region" description="Low complexity" evidence="1">
    <location>
        <begin position="527"/>
        <end position="538"/>
    </location>
</feature>
<protein>
    <submittedName>
        <fullName evidence="3">Uncharacterized protein</fullName>
    </submittedName>
</protein>
<evidence type="ECO:0000313" key="4">
    <source>
        <dbReference type="Proteomes" id="UP000000305"/>
    </source>
</evidence>
<feature type="region of interest" description="Disordered" evidence="1">
    <location>
        <begin position="230"/>
        <end position="260"/>
    </location>
</feature>
<name>E9G0W5_DAPPU</name>
<feature type="compositionally biased region" description="Basic residues" evidence="1">
    <location>
        <begin position="508"/>
        <end position="526"/>
    </location>
</feature>
<feature type="compositionally biased region" description="Polar residues" evidence="1">
    <location>
        <begin position="540"/>
        <end position="557"/>
    </location>
</feature>
<sequence length="716" mass="79721">MIATSLVFNMFCVLSGLLVCLPPITSTLASVSPSASSDLLSSSTNSGFNVTQLGLPLVGNYSGVEVTQSKSAVSSNNRKNSSVGVKTAATRSMFDRMTQAQTSRKLNPKALLRPQLTLDKIYLFIDTVNNIMNGNTSTTQFNRMMQAYGVLYTSPGAQALNNFLNMWVSVFTVLDAVANIFRAYETRFNNARNENHPPEPSANPMEDLQDSLDDVNRQVEVVSDLFQTLARMGESDDSERRDGEGGAKPAQSLMERAESPMPKDSVIFKGVNVQPNNYLPNPSQLETNRHLLFHPANFGAGIGNTGIPYDSTTGNNPVGGYSRHNQGFPVKRTNRQTLFALHESTPKTTQQLHLRASSRSYIRSQRSYVDYDYGIDRFVYVMRKMNNVLNSNTNNRQLNRFTESFNNLFASNGLIAFNTFYTLLASFWTVIDAVTNVFRFNEARIRDGIQRSRDQNKPADPLADLQTELDDTNANLDEVVKLVTTMDEAAARLETLTGSEFDRSGVTNKKKNNSKKHGSRRRRKPSRPTTPQPTTRHSYNPVTHRSYSAGTRNQSLIPSKAGANHHIQPAPAISDRWQPVHYKSPIIMNPQQSSSTESFRNIYYPVVNSHAGHISNNPNNSLPSSTNTTKSNHLNAVKHSAAVGLDPINPQRSSIPANRYAMNYDHRRSNHHQQSSFENNRQSNERPKYNSWVGLSAVDNKPVVNNTGRVYSAIIA</sequence>
<evidence type="ECO:0000256" key="2">
    <source>
        <dbReference type="SAM" id="SignalP"/>
    </source>
</evidence>
<feature type="region of interest" description="Disordered" evidence="1">
    <location>
        <begin position="501"/>
        <end position="557"/>
    </location>
</feature>